<evidence type="ECO:0000313" key="2">
    <source>
        <dbReference type="Proteomes" id="UP000661696"/>
    </source>
</evidence>
<dbReference type="NCBIfam" id="NF047798">
    <property type="entry name" value="leader_Chryseo"/>
    <property type="match status" value="1"/>
</dbReference>
<proteinExistence type="predicted"/>
<accession>A0ABS1QKV8</accession>
<dbReference type="RefSeq" id="WP_157884435.1">
    <property type="nucleotide sequence ID" value="NZ_JAELVM010000004.1"/>
</dbReference>
<evidence type="ECO:0000313" key="1">
    <source>
        <dbReference type="EMBL" id="MBL1223267.1"/>
    </source>
</evidence>
<comment type="caution">
    <text evidence="1">The sequence shown here is derived from an EMBL/GenBank/DDBJ whole genome shotgun (WGS) entry which is preliminary data.</text>
</comment>
<evidence type="ECO:0008006" key="3">
    <source>
        <dbReference type="Google" id="ProtNLM"/>
    </source>
</evidence>
<organism evidence="1 2">
    <name type="scientific">Chryseobacterium endalhagicum</name>
    <dbReference type="NCBI Taxonomy" id="2797638"/>
    <lineage>
        <taxon>Bacteria</taxon>
        <taxon>Pseudomonadati</taxon>
        <taxon>Bacteroidota</taxon>
        <taxon>Flavobacteriia</taxon>
        <taxon>Flavobacteriales</taxon>
        <taxon>Weeksellaceae</taxon>
        <taxon>Chryseobacterium group</taxon>
        <taxon>Chryseobacterium</taxon>
    </lineage>
</organism>
<sequence>MKNLKKVSRENLKTIKGGLRYCNEEQYCNIKFCCADGICRHIDSAYCQ</sequence>
<gene>
    <name evidence="1" type="ORF">JET18_20670</name>
</gene>
<dbReference type="EMBL" id="JAELVM010000004">
    <property type="protein sequence ID" value="MBL1223267.1"/>
    <property type="molecule type" value="Genomic_DNA"/>
</dbReference>
<keyword evidence="2" id="KW-1185">Reference proteome</keyword>
<protein>
    <recommendedName>
        <fullName evidence="3">Bacteriocin</fullName>
    </recommendedName>
</protein>
<name>A0ABS1QKV8_9FLAO</name>
<dbReference type="InterPro" id="IPR058074">
    <property type="entry name" value="Bacteriocin-like"/>
</dbReference>
<reference evidence="1 2" key="1">
    <citation type="submission" date="2020-12" db="EMBL/GenBank/DDBJ databases">
        <title>Chryseobacterium endoalhailicus sp. nov., isolated from seed of leguminous plant.</title>
        <authorList>
            <person name="Zhang X."/>
        </authorList>
    </citation>
    <scope>NUCLEOTIDE SEQUENCE [LARGE SCALE GENOMIC DNA]</scope>
    <source>
        <strain evidence="1 2">L7</strain>
    </source>
</reference>
<dbReference type="Proteomes" id="UP000661696">
    <property type="component" value="Unassembled WGS sequence"/>
</dbReference>